<feature type="compositionally biased region" description="Acidic residues" evidence="4">
    <location>
        <begin position="841"/>
        <end position="866"/>
    </location>
</feature>
<evidence type="ECO:0000256" key="1">
    <source>
        <dbReference type="ARBA" id="ARBA00006992"/>
    </source>
</evidence>
<dbReference type="FunFam" id="3.40.50.300:FF:000342">
    <property type="entry name" value="Protein strawberry notch homolog 2"/>
    <property type="match status" value="1"/>
</dbReference>
<dbReference type="GO" id="GO:0006355">
    <property type="term" value="P:regulation of DNA-templated transcription"/>
    <property type="evidence" value="ECO:0007669"/>
    <property type="project" value="InterPro"/>
</dbReference>
<evidence type="ECO:0000259" key="5">
    <source>
        <dbReference type="Pfam" id="PF13871"/>
    </source>
</evidence>
<keyword evidence="3" id="KW-0804">Transcription</keyword>
<keyword evidence="2" id="KW-0805">Transcription regulation</keyword>
<dbReference type="GO" id="GO:0005634">
    <property type="term" value="C:nucleus"/>
    <property type="evidence" value="ECO:0007669"/>
    <property type="project" value="TreeGrafter"/>
</dbReference>
<feature type="domain" description="Strawberry notch helicase C" evidence="5">
    <location>
        <begin position="1031"/>
        <end position="1216"/>
    </location>
</feature>
<feature type="domain" description="Strawberry notch AAA" evidence="6">
    <location>
        <begin position="333"/>
        <end position="651"/>
    </location>
</feature>
<feature type="compositionally biased region" description="Acidic residues" evidence="4">
    <location>
        <begin position="875"/>
        <end position="908"/>
    </location>
</feature>
<dbReference type="PANTHER" id="PTHR12706:SF30">
    <property type="entry name" value="PROTEIN STRAWBERRY NOTCH-RELATED"/>
    <property type="match status" value="1"/>
</dbReference>
<name>A0A914DU35_9BILA</name>
<evidence type="ECO:0000313" key="8">
    <source>
        <dbReference type="WBParaSite" id="ACRNAN_scaffold3899.g6473.t1"/>
    </source>
</evidence>
<dbReference type="InterPro" id="IPR026937">
    <property type="entry name" value="SBNO_Helicase_C_dom"/>
</dbReference>
<protein>
    <submittedName>
        <fullName evidence="8">Uncharacterized protein</fullName>
    </submittedName>
</protein>
<feature type="region of interest" description="Disordered" evidence="4">
    <location>
        <begin position="205"/>
        <end position="227"/>
    </location>
</feature>
<evidence type="ECO:0000256" key="4">
    <source>
        <dbReference type="SAM" id="MobiDB-lite"/>
    </source>
</evidence>
<proteinExistence type="inferred from homology"/>
<evidence type="ECO:0000259" key="6">
    <source>
        <dbReference type="Pfam" id="PF13872"/>
    </source>
</evidence>
<dbReference type="Pfam" id="PF13872">
    <property type="entry name" value="AAA_34"/>
    <property type="match status" value="1"/>
</dbReference>
<dbReference type="Pfam" id="PF13871">
    <property type="entry name" value="Helicase_C_4"/>
    <property type="match status" value="1"/>
</dbReference>
<dbReference type="InterPro" id="IPR039187">
    <property type="entry name" value="SNO_AAA"/>
</dbReference>
<dbReference type="GO" id="GO:0031490">
    <property type="term" value="F:chromatin DNA binding"/>
    <property type="evidence" value="ECO:0007669"/>
    <property type="project" value="TreeGrafter"/>
</dbReference>
<evidence type="ECO:0000313" key="7">
    <source>
        <dbReference type="Proteomes" id="UP000887540"/>
    </source>
</evidence>
<feature type="compositionally biased region" description="Basic residues" evidence="4">
    <location>
        <begin position="947"/>
        <end position="957"/>
    </location>
</feature>
<dbReference type="InterPro" id="IPR026741">
    <property type="entry name" value="SNO"/>
</dbReference>
<organism evidence="7 8">
    <name type="scientific">Acrobeloides nanus</name>
    <dbReference type="NCBI Taxonomy" id="290746"/>
    <lineage>
        <taxon>Eukaryota</taxon>
        <taxon>Metazoa</taxon>
        <taxon>Ecdysozoa</taxon>
        <taxon>Nematoda</taxon>
        <taxon>Chromadorea</taxon>
        <taxon>Rhabditida</taxon>
        <taxon>Tylenchina</taxon>
        <taxon>Cephalobomorpha</taxon>
        <taxon>Cephaloboidea</taxon>
        <taxon>Cephalobidae</taxon>
        <taxon>Acrobeloides</taxon>
    </lineage>
</organism>
<dbReference type="Gene3D" id="3.40.50.300">
    <property type="entry name" value="P-loop containing nucleotide triphosphate hydrolases"/>
    <property type="match status" value="1"/>
</dbReference>
<dbReference type="PANTHER" id="PTHR12706">
    <property type="entry name" value="STRAWBERRY NOTCH-RELATED"/>
    <property type="match status" value="1"/>
</dbReference>
<dbReference type="Proteomes" id="UP000887540">
    <property type="component" value="Unplaced"/>
</dbReference>
<evidence type="ECO:0000256" key="3">
    <source>
        <dbReference type="ARBA" id="ARBA00023163"/>
    </source>
</evidence>
<dbReference type="AlphaFoldDB" id="A0A914DU35"/>
<comment type="similarity">
    <text evidence="1">Belongs to the SBNO family.</text>
</comment>
<feature type="compositionally biased region" description="Low complexity" evidence="4">
    <location>
        <begin position="217"/>
        <end position="227"/>
    </location>
</feature>
<evidence type="ECO:0000256" key="2">
    <source>
        <dbReference type="ARBA" id="ARBA00023015"/>
    </source>
</evidence>
<feature type="region of interest" description="Disordered" evidence="4">
    <location>
        <begin position="946"/>
        <end position="966"/>
    </location>
</feature>
<dbReference type="GO" id="GO:0042393">
    <property type="term" value="F:histone binding"/>
    <property type="evidence" value="ECO:0007669"/>
    <property type="project" value="TreeGrafter"/>
</dbReference>
<accession>A0A914DU35</accession>
<reference evidence="8" key="1">
    <citation type="submission" date="2022-11" db="UniProtKB">
        <authorList>
            <consortium name="WormBaseParasite"/>
        </authorList>
    </citation>
    <scope>IDENTIFICATION</scope>
</reference>
<dbReference type="WBParaSite" id="ACRNAN_scaffold3899.g6473.t1">
    <property type="protein sequence ID" value="ACRNAN_scaffold3899.g6473.t1"/>
    <property type="gene ID" value="ACRNAN_scaffold3899.g6473"/>
</dbReference>
<dbReference type="InterPro" id="IPR027417">
    <property type="entry name" value="P-loop_NTPase"/>
</dbReference>
<keyword evidence="7" id="KW-1185">Reference proteome</keyword>
<feature type="region of interest" description="Disordered" evidence="4">
    <location>
        <begin position="812"/>
        <end position="908"/>
    </location>
</feature>
<sequence>MDDILSTALTEAGLDEFFVDDSLNKQNNEQAYNNGPPLLYDKNMIEPYYPSVSYEGMETIVEKEVTVTSEQTNMRQETFTENNNWEANRIKAVHIQNTKTIIQKTTFPQQRLIATNGKTIIRTPSGKLMRVVPLQRPQTSNGIYLNRNAIYQAQSRNVIRHTVLRNTAPTVISTNRLIQYRPAMTPNARPQLLKHSGVKFRPAYPSQAPRRIQDMRSSSNSSLTSLGSPKYDTASFNSFEYGASMNETRSSPMLNNNLHHRKLEDSLMKTAQQIEASRRLKESYEAKEGMKAAMKAGNDLELPNYEDEVENATLNPETFVEYCPSKLRSGLTHPDPVVETVSLNSVQPPEIRYTLIIPEEVIDNGHISALQLEAAIYACQIHEKRLPSGERTGYLIGDGAGVGKGRTIACIIYQNYCLGRKRAIWLSVSSDLKFDAERDLRDIGASEINVYSLNKFTYAPLNSTANGVVKNGVKKGVIFATYSSLIGESRGVAINTSDPNEKSNQFQSRLKQLIAWFGKDYDGVIVFDECHRAKNLFPSAGSKPTKTGKVVLELQSALPNARIVYASATGATEPRNMAYMTRLGLWGPGQTFPSFVDFINVVENRGVGAMEMVAIDMKLRGLYLARQLSFQGASFSVEEVPLSTEFIKLYDDSVKFWIECKRQFQYALKLLNVQQKKLSQNVWAQFWAAHQRFFKYLCIGAKVDATVRIAQEAIRQKKCVVIGLQSTGESQTIEAMDNMDGDLMDFVSTTKAVLYNLIDKHFPTGDSNSGSGDALKDLDRVFSIGEGGSSSSRKRRHEDDYYGFSLKKLKQMGYDPSSASNSAKNSDNEEDDKNTESENSSNEDDETDDEDNEESSDESNADEEKDELMNTLLAEIEEEESLEEDIDVPNEDIENADISDGPSQEDMDGVEINPFCMDFGRGHDPWARQQTIVVERQKEQQVEIKIKEKKNKKKKKTKDQSLTDFMKKERAEMAEKREETTQNADEFIKSTRFIENSTPFVSRDDITEHLTLIKAELLTAVEKLGPSLPPNTLDQLIDRLGGPENVAEMTGRRGRVVVSKNGDVEYQLRNSNSEVSVEMMNMEEKDKFMRGDKLVAIISEAASSGISLQADKRAPNKRKRVHITLELPWSADKAVQQFGRTHRSNQAHAPEYLFLISELSGEKRFASTVAKRLASLGALTHGDRRATDSRDLSQFNIDTKYGRMALDAMLHTIIGVGTPVSVQPPSDYKGGDFFQ</sequence>
<dbReference type="SUPFAM" id="SSF52540">
    <property type="entry name" value="P-loop containing nucleoside triphosphate hydrolases"/>
    <property type="match status" value="2"/>
</dbReference>